<gene>
    <name evidence="12" type="ORF">BGW38_001301</name>
</gene>
<feature type="transmembrane region" description="Helical" evidence="10">
    <location>
        <begin position="156"/>
        <end position="175"/>
    </location>
</feature>
<evidence type="ECO:0000256" key="7">
    <source>
        <dbReference type="ARBA" id="ARBA00022692"/>
    </source>
</evidence>
<comment type="caution">
    <text evidence="12">The sequence shown here is derived from an EMBL/GenBank/DDBJ whole genome shotgun (WGS) entry which is preliminary data.</text>
</comment>
<dbReference type="InterPro" id="IPR007269">
    <property type="entry name" value="ICMT_MeTrfase"/>
</dbReference>
<dbReference type="PROSITE" id="PS51564">
    <property type="entry name" value="SAM_ICMT"/>
    <property type="match status" value="1"/>
</dbReference>
<dbReference type="EC" id="2.1.1.100" evidence="3 10"/>
<dbReference type="Proteomes" id="UP000780801">
    <property type="component" value="Unassembled WGS sequence"/>
</dbReference>
<evidence type="ECO:0000313" key="12">
    <source>
        <dbReference type="EMBL" id="KAF9581623.1"/>
    </source>
</evidence>
<keyword evidence="5" id="KW-0808">Transferase</keyword>
<dbReference type="PANTHER" id="PTHR12714:SF9">
    <property type="entry name" value="PROTEIN-S-ISOPRENYLCYSTEINE O-METHYLTRANSFERASE"/>
    <property type="match status" value="1"/>
</dbReference>
<reference evidence="12" key="1">
    <citation type="journal article" date="2020" name="Fungal Divers.">
        <title>Resolving the Mortierellaceae phylogeny through synthesis of multi-gene phylogenetics and phylogenomics.</title>
        <authorList>
            <person name="Vandepol N."/>
            <person name="Liber J."/>
            <person name="Desiro A."/>
            <person name="Na H."/>
            <person name="Kennedy M."/>
            <person name="Barry K."/>
            <person name="Grigoriev I.V."/>
            <person name="Miller A.N."/>
            <person name="O'Donnell K."/>
            <person name="Stajich J.E."/>
            <person name="Bonito G."/>
        </authorList>
    </citation>
    <scope>NUCLEOTIDE SEQUENCE</scope>
    <source>
        <strain evidence="12">KOD1015</strain>
    </source>
</reference>
<evidence type="ECO:0000256" key="1">
    <source>
        <dbReference type="ARBA" id="ARBA00004141"/>
    </source>
</evidence>
<comment type="catalytic activity">
    <reaction evidence="10">
        <text>[protein]-C-terminal S-[(2E,6E)-farnesyl]-L-cysteine + S-adenosyl-L-methionine = [protein]-C-terminal S-[(2E,6E)-farnesyl]-L-cysteine methyl ester + S-adenosyl-L-homocysteine</text>
        <dbReference type="Rhea" id="RHEA:21672"/>
        <dbReference type="Rhea" id="RHEA-COMP:12125"/>
        <dbReference type="Rhea" id="RHEA-COMP:12126"/>
        <dbReference type="ChEBI" id="CHEBI:57856"/>
        <dbReference type="ChEBI" id="CHEBI:59789"/>
        <dbReference type="ChEBI" id="CHEBI:90510"/>
        <dbReference type="ChEBI" id="CHEBI:90511"/>
        <dbReference type="EC" id="2.1.1.100"/>
    </reaction>
</comment>
<evidence type="ECO:0000313" key="13">
    <source>
        <dbReference type="Proteomes" id="UP000780801"/>
    </source>
</evidence>
<dbReference type="InterPro" id="IPR025770">
    <property type="entry name" value="PPMT_MeTrfase"/>
</dbReference>
<comment type="subcellular location">
    <subcellularLocation>
        <location evidence="10">Endoplasmic reticulum membrane</location>
        <topology evidence="10">Multi-pass membrane protein</topology>
    </subcellularLocation>
    <subcellularLocation>
        <location evidence="1">Membrane</location>
        <topology evidence="1">Multi-pass membrane protein</topology>
    </subcellularLocation>
</comment>
<dbReference type="OrthoDB" id="422086at2759"/>
<dbReference type="Pfam" id="PF04140">
    <property type="entry name" value="ICMT"/>
    <property type="match status" value="1"/>
</dbReference>
<dbReference type="AlphaFoldDB" id="A0A9P6FU47"/>
<feature type="transmembrane region" description="Helical" evidence="10">
    <location>
        <begin position="128"/>
        <end position="149"/>
    </location>
</feature>
<feature type="compositionally biased region" description="Low complexity" evidence="11">
    <location>
        <begin position="79"/>
        <end position="101"/>
    </location>
</feature>
<feature type="region of interest" description="Disordered" evidence="11">
    <location>
        <begin position="1"/>
        <end position="61"/>
    </location>
</feature>
<keyword evidence="7 10" id="KW-0812">Transmembrane</keyword>
<organism evidence="12 13">
    <name type="scientific">Lunasporangiospora selenospora</name>
    <dbReference type="NCBI Taxonomy" id="979761"/>
    <lineage>
        <taxon>Eukaryota</taxon>
        <taxon>Fungi</taxon>
        <taxon>Fungi incertae sedis</taxon>
        <taxon>Mucoromycota</taxon>
        <taxon>Mortierellomycotina</taxon>
        <taxon>Mortierellomycetes</taxon>
        <taxon>Mortierellales</taxon>
        <taxon>Mortierellaceae</taxon>
        <taxon>Lunasporangiospora</taxon>
    </lineage>
</organism>
<dbReference type="GO" id="GO:0005789">
    <property type="term" value="C:endoplasmic reticulum membrane"/>
    <property type="evidence" value="ECO:0007669"/>
    <property type="project" value="UniProtKB-SubCell"/>
</dbReference>
<evidence type="ECO:0000256" key="3">
    <source>
        <dbReference type="ARBA" id="ARBA00012151"/>
    </source>
</evidence>
<dbReference type="GO" id="GO:0004671">
    <property type="term" value="F:protein C-terminal S-isoprenylcysteine carboxyl O-methyltransferase activity"/>
    <property type="evidence" value="ECO:0007669"/>
    <property type="project" value="UniProtKB-EC"/>
</dbReference>
<keyword evidence="4 10" id="KW-0489">Methyltransferase</keyword>
<sequence>MSESDSTVPLPSIDPSHAEETIKTSPASTAIDQDDAVQSNSSSFEPTRVLPPGFAESTSTSFPTASASAHAHLRSVGNTNATSSSTTTTTTTNTSTGGSFTSRRTFLQTHESIQDIRLFDGKNSPQNIAVYGFGLGALFGAGLILATIVQTPIPQFWFFLAALGVFHSLEYIAIALFNPNKLTLDSFLLNHSPEYTMATASGVTEFLIEYYFFPGIKTWGLFNKLGLVMLIIGQIARTWAMFSAKSNFSHHVEYYKEDHHILVTHGIYSILRHPSYFGFYYWALGSQLMLMNPICFIGFALALHHFFSERIKYEEQLLVRFFGDDYRKYQTGTRTGLPMIP</sequence>
<keyword evidence="9 10" id="KW-0472">Membrane</keyword>
<feature type="compositionally biased region" description="Polar residues" evidence="11">
    <location>
        <begin position="23"/>
        <end position="45"/>
    </location>
</feature>
<keyword evidence="10" id="KW-0256">Endoplasmic reticulum</keyword>
<accession>A0A9P6FU47</accession>
<evidence type="ECO:0000256" key="2">
    <source>
        <dbReference type="ARBA" id="ARBA00009140"/>
    </source>
</evidence>
<evidence type="ECO:0000256" key="10">
    <source>
        <dbReference type="RuleBase" id="RU362022"/>
    </source>
</evidence>
<feature type="transmembrane region" description="Helical" evidence="10">
    <location>
        <begin position="195"/>
        <end position="213"/>
    </location>
</feature>
<dbReference type="PANTHER" id="PTHR12714">
    <property type="entry name" value="PROTEIN-S ISOPRENYLCYSTEINE O-METHYLTRANSFERASE"/>
    <property type="match status" value="1"/>
</dbReference>
<comment type="similarity">
    <text evidence="2 10">Belongs to the class VI-like SAM-binding methyltransferase superfamily. Isoprenylcysteine carboxyl methyltransferase family.</text>
</comment>
<keyword evidence="6 10" id="KW-0949">S-adenosyl-L-methionine</keyword>
<feature type="transmembrane region" description="Helical" evidence="10">
    <location>
        <begin position="279"/>
        <end position="303"/>
    </location>
</feature>
<dbReference type="Gene3D" id="1.20.120.1630">
    <property type="match status" value="1"/>
</dbReference>
<dbReference type="GO" id="GO:0032259">
    <property type="term" value="P:methylation"/>
    <property type="evidence" value="ECO:0007669"/>
    <property type="project" value="UniProtKB-KW"/>
</dbReference>
<evidence type="ECO:0000256" key="11">
    <source>
        <dbReference type="SAM" id="MobiDB-lite"/>
    </source>
</evidence>
<proteinExistence type="inferred from homology"/>
<keyword evidence="13" id="KW-1185">Reference proteome</keyword>
<dbReference type="EMBL" id="JAABOA010001402">
    <property type="protein sequence ID" value="KAF9581623.1"/>
    <property type="molecule type" value="Genomic_DNA"/>
</dbReference>
<keyword evidence="8 10" id="KW-1133">Transmembrane helix</keyword>
<evidence type="ECO:0000256" key="4">
    <source>
        <dbReference type="ARBA" id="ARBA00022603"/>
    </source>
</evidence>
<feature type="region of interest" description="Disordered" evidence="11">
    <location>
        <begin position="76"/>
        <end position="101"/>
    </location>
</feature>
<evidence type="ECO:0000256" key="6">
    <source>
        <dbReference type="ARBA" id="ARBA00022691"/>
    </source>
</evidence>
<name>A0A9P6FU47_9FUNG</name>
<evidence type="ECO:0000256" key="5">
    <source>
        <dbReference type="ARBA" id="ARBA00022679"/>
    </source>
</evidence>
<protein>
    <recommendedName>
        <fullName evidence="3 10">Protein-S-isoprenylcysteine O-methyltransferase</fullName>
        <ecNumber evidence="3 10">2.1.1.100</ecNumber>
    </recommendedName>
</protein>
<feature type="transmembrane region" description="Helical" evidence="10">
    <location>
        <begin position="225"/>
        <end position="242"/>
    </location>
</feature>
<evidence type="ECO:0000256" key="8">
    <source>
        <dbReference type="ARBA" id="ARBA00022989"/>
    </source>
</evidence>
<evidence type="ECO:0000256" key="9">
    <source>
        <dbReference type="ARBA" id="ARBA00023136"/>
    </source>
</evidence>